<dbReference type="AlphaFoldDB" id="A0A1T2KY31"/>
<dbReference type="GO" id="GO:0030694">
    <property type="term" value="C:bacterial-type flagellum basal body, rod"/>
    <property type="evidence" value="ECO:0007669"/>
    <property type="project" value="UniProtKB-UniRule"/>
</dbReference>
<sequence>MDRMLYVAMSGARETFLAQAANNNNLANANTPGFLADLQQFRSMPVFGDGHPTRVFALSERPGIDFKHGSLAHTGRSLDVAINGEGFFTVQAADGSEAYTRRGDLMVDVNGMLTTGNGLPLMGNGGPIAIPPAEKIEVAPDGTISIRPLGQAANELAVIDRIKMVNPDLTLLRKGRDGLLSQENGEALPADAAVQLATGTIESSNVNVVDVMVDMIELSRRYEFQVKMMKAAEEMGRASTSIMKMT</sequence>
<dbReference type="PANTHER" id="PTHR30435:SF18">
    <property type="entry name" value="FLAGELLAR BASAL-BODY ROD PROTEIN FLGF"/>
    <property type="match status" value="1"/>
</dbReference>
<dbReference type="Pfam" id="PF22692">
    <property type="entry name" value="LlgE_F_G_D1"/>
    <property type="match status" value="1"/>
</dbReference>
<dbReference type="SUPFAM" id="SSF117143">
    <property type="entry name" value="Flagellar hook protein flgE"/>
    <property type="match status" value="1"/>
</dbReference>
<comment type="subcellular location">
    <subcellularLocation>
        <location evidence="1 6">Bacterial flagellum basal body</location>
    </subcellularLocation>
</comment>
<evidence type="ECO:0000256" key="2">
    <source>
        <dbReference type="ARBA" id="ARBA00009677"/>
    </source>
</evidence>
<protein>
    <recommendedName>
        <fullName evidence="5 6">Flagellar basal-body rod protein FlgF</fullName>
    </recommendedName>
</protein>
<evidence type="ECO:0000256" key="3">
    <source>
        <dbReference type="ARBA" id="ARBA00023143"/>
    </source>
</evidence>
<evidence type="ECO:0000313" key="9">
    <source>
        <dbReference type="EMBL" id="OOZ37714.1"/>
    </source>
</evidence>
<dbReference type="Proteomes" id="UP000190896">
    <property type="component" value="Unassembled WGS sequence"/>
</dbReference>
<keyword evidence="9" id="KW-0969">Cilium</keyword>
<dbReference type="NCBIfam" id="TIGR03506">
    <property type="entry name" value="FlgEFG_subfam"/>
    <property type="match status" value="1"/>
</dbReference>
<gene>
    <name evidence="9" type="ORF">BOW51_00840</name>
</gene>
<accession>A0A1T2KY31</accession>
<dbReference type="InterPro" id="IPR020013">
    <property type="entry name" value="Flagellar_FlgE/F/G"/>
</dbReference>
<evidence type="ECO:0000313" key="10">
    <source>
        <dbReference type="Proteomes" id="UP000190896"/>
    </source>
</evidence>
<dbReference type="Pfam" id="PF06429">
    <property type="entry name" value="Flg_bbr_C"/>
    <property type="match status" value="1"/>
</dbReference>
<name>A0A1T2KY31_9GAMM</name>
<organism evidence="9 10">
    <name type="scientific">Solemya velesiana gill symbiont</name>
    <dbReference type="NCBI Taxonomy" id="1918948"/>
    <lineage>
        <taxon>Bacteria</taxon>
        <taxon>Pseudomonadati</taxon>
        <taxon>Pseudomonadota</taxon>
        <taxon>Gammaproteobacteria</taxon>
        <taxon>sulfur-oxidizing symbionts</taxon>
    </lineage>
</organism>
<comment type="subunit">
    <text evidence="4 6">The basal body constitutes a major portion of the flagellar organelle and consists of five rings (E,L,P,S, and M) mounted on a central rod. The rod consists of about 26 subunits of FlgG in the distal portion, and FlgB, FlgC and FlgF are thought to build up the proximal portion of the rod with about 6 subunits each.</text>
</comment>
<dbReference type="InterPro" id="IPR010930">
    <property type="entry name" value="Flg_bb/hook_C_dom"/>
</dbReference>
<keyword evidence="10" id="KW-1185">Reference proteome</keyword>
<evidence type="ECO:0000256" key="1">
    <source>
        <dbReference type="ARBA" id="ARBA00004117"/>
    </source>
</evidence>
<dbReference type="NCBIfam" id="TIGR02490">
    <property type="entry name" value="flgF"/>
    <property type="match status" value="1"/>
</dbReference>
<feature type="domain" description="Flagellar hook protein FlgE/F/G-like D1" evidence="8">
    <location>
        <begin position="81"/>
        <end position="145"/>
    </location>
</feature>
<keyword evidence="9" id="KW-0282">Flagellum</keyword>
<evidence type="ECO:0000256" key="6">
    <source>
        <dbReference type="RuleBase" id="RU362116"/>
    </source>
</evidence>
<keyword evidence="3 6" id="KW-0975">Bacterial flagellum</keyword>
<dbReference type="NCBIfam" id="NF009280">
    <property type="entry name" value="PRK12640.1"/>
    <property type="match status" value="1"/>
</dbReference>
<dbReference type="InterPro" id="IPR012836">
    <property type="entry name" value="FlgF"/>
</dbReference>
<feature type="domain" description="Flagellar basal-body/hook protein C-terminal" evidence="7">
    <location>
        <begin position="198"/>
        <end position="239"/>
    </location>
</feature>
<evidence type="ECO:0000259" key="7">
    <source>
        <dbReference type="Pfam" id="PF06429"/>
    </source>
</evidence>
<dbReference type="RefSeq" id="WP_078485642.1">
    <property type="nucleotide sequence ID" value="NZ_MPRJ01000003.1"/>
</dbReference>
<comment type="caution">
    <text evidence="9">The sequence shown here is derived from an EMBL/GenBank/DDBJ whole genome shotgun (WGS) entry which is preliminary data.</text>
</comment>
<comment type="similarity">
    <text evidence="2 6">Belongs to the flagella basal body rod proteins family.</text>
</comment>
<dbReference type="PANTHER" id="PTHR30435">
    <property type="entry name" value="FLAGELLAR PROTEIN"/>
    <property type="match status" value="1"/>
</dbReference>
<proteinExistence type="inferred from homology"/>
<dbReference type="InterPro" id="IPR037925">
    <property type="entry name" value="FlgE/F/G-like"/>
</dbReference>
<evidence type="ECO:0000256" key="4">
    <source>
        <dbReference type="ARBA" id="ARBA00038560"/>
    </source>
</evidence>
<dbReference type="EMBL" id="MPRJ01000003">
    <property type="protein sequence ID" value="OOZ37714.1"/>
    <property type="molecule type" value="Genomic_DNA"/>
</dbReference>
<keyword evidence="9" id="KW-0966">Cell projection</keyword>
<evidence type="ECO:0000259" key="8">
    <source>
        <dbReference type="Pfam" id="PF22692"/>
    </source>
</evidence>
<dbReference type="InterPro" id="IPR053967">
    <property type="entry name" value="LlgE_F_G-like_D1"/>
</dbReference>
<evidence type="ECO:0000256" key="5">
    <source>
        <dbReference type="ARBA" id="ARBA00040228"/>
    </source>
</evidence>
<dbReference type="OrthoDB" id="9804559at2"/>
<dbReference type="GO" id="GO:0071978">
    <property type="term" value="P:bacterial-type flagellum-dependent swarming motility"/>
    <property type="evidence" value="ECO:0007669"/>
    <property type="project" value="TreeGrafter"/>
</dbReference>
<reference evidence="9 10" key="1">
    <citation type="submission" date="2016-11" db="EMBL/GenBank/DDBJ databases">
        <title>Mixed transmission modes and dynamic genome evolution in an obligate animal-bacterial symbiosis.</title>
        <authorList>
            <person name="Russell S.L."/>
            <person name="Corbett-Detig R.B."/>
            <person name="Cavanaugh C.M."/>
        </authorList>
    </citation>
    <scope>NUCLEOTIDE SEQUENCE [LARGE SCALE GENOMIC DNA]</scope>
    <source>
        <strain evidence="9">Se-Cadez</strain>
    </source>
</reference>